<evidence type="ECO:0000313" key="1">
    <source>
        <dbReference type="EMBL" id="KAK1470149.1"/>
    </source>
</evidence>
<gene>
    <name evidence="1" type="ORF">CCUS01_06533</name>
</gene>
<accession>A0AAI9Y3K8</accession>
<evidence type="ECO:0000313" key="2">
    <source>
        <dbReference type="Proteomes" id="UP001239213"/>
    </source>
</evidence>
<dbReference type="Proteomes" id="UP001239213">
    <property type="component" value="Unassembled WGS sequence"/>
</dbReference>
<organism evidence="1 2">
    <name type="scientific">Colletotrichum cuscutae</name>
    <dbReference type="NCBI Taxonomy" id="1209917"/>
    <lineage>
        <taxon>Eukaryota</taxon>
        <taxon>Fungi</taxon>
        <taxon>Dikarya</taxon>
        <taxon>Ascomycota</taxon>
        <taxon>Pezizomycotina</taxon>
        <taxon>Sordariomycetes</taxon>
        <taxon>Hypocreomycetidae</taxon>
        <taxon>Glomerellales</taxon>
        <taxon>Glomerellaceae</taxon>
        <taxon>Colletotrichum</taxon>
        <taxon>Colletotrichum acutatum species complex</taxon>
    </lineage>
</organism>
<dbReference type="EMBL" id="MPDP01000246">
    <property type="protein sequence ID" value="KAK1470149.1"/>
    <property type="molecule type" value="Genomic_DNA"/>
</dbReference>
<dbReference type="AlphaFoldDB" id="A0AAI9Y3K8"/>
<proteinExistence type="predicted"/>
<protein>
    <submittedName>
        <fullName evidence="1">Uncharacterized protein</fullName>
    </submittedName>
</protein>
<keyword evidence="2" id="KW-1185">Reference proteome</keyword>
<comment type="caution">
    <text evidence="1">The sequence shown here is derived from an EMBL/GenBank/DDBJ whole genome shotgun (WGS) entry which is preliminary data.</text>
</comment>
<name>A0AAI9Y3K8_9PEZI</name>
<reference evidence="1" key="1">
    <citation type="submission" date="2016-11" db="EMBL/GenBank/DDBJ databases">
        <title>The genome sequence of Colletotrichum cuscutae.</title>
        <authorList>
            <person name="Baroncelli R."/>
        </authorList>
    </citation>
    <scope>NUCLEOTIDE SEQUENCE</scope>
    <source>
        <strain evidence="1">IMI 304802</strain>
    </source>
</reference>
<sequence>MENKKSQTYSNEEQVKSTTSFLRRAMTLTELPQTPQDLPAMQIWFFTRCQSHDQAFNLLRIYQTLLIDLDFTPREIEGWLAQGHLGRNIVMHFENNLGKIPESLMMWLMAYIWIFGLEPGAALQEDVPVFKFSDEDKDYIALVASYRGEVIILGAEQAEYNEWLFGVEVGRFPEGVRWRGKEGRRAQCVGRGGGRCH</sequence>